<dbReference type="EMBL" id="KV891522">
    <property type="protein sequence ID" value="OON23566.1"/>
    <property type="molecule type" value="Genomic_DNA"/>
</dbReference>
<dbReference type="InterPro" id="IPR000014">
    <property type="entry name" value="PAS"/>
</dbReference>
<feature type="domain" description="PAS" evidence="1">
    <location>
        <begin position="303"/>
        <end position="339"/>
    </location>
</feature>
<evidence type="ECO:0000259" key="1">
    <source>
        <dbReference type="PROSITE" id="PS50112"/>
    </source>
</evidence>
<dbReference type="AlphaFoldDB" id="A0A1S8XA83"/>
<proteinExistence type="predicted"/>
<dbReference type="SUPFAM" id="SSF55785">
    <property type="entry name" value="PYP-like sensor domain (PAS domain)"/>
    <property type="match status" value="1"/>
</dbReference>
<feature type="non-terminal residue" evidence="2">
    <location>
        <position position="437"/>
    </location>
</feature>
<organism evidence="2 3">
    <name type="scientific">Opisthorchis viverrini</name>
    <name type="common">Southeast Asian liver fluke</name>
    <dbReference type="NCBI Taxonomy" id="6198"/>
    <lineage>
        <taxon>Eukaryota</taxon>
        <taxon>Metazoa</taxon>
        <taxon>Spiralia</taxon>
        <taxon>Lophotrochozoa</taxon>
        <taxon>Platyhelminthes</taxon>
        <taxon>Trematoda</taxon>
        <taxon>Digenea</taxon>
        <taxon>Opisthorchiida</taxon>
        <taxon>Opisthorchiata</taxon>
        <taxon>Opisthorchiidae</taxon>
        <taxon>Opisthorchis</taxon>
    </lineage>
</organism>
<reference evidence="2 3" key="1">
    <citation type="submission" date="2015-03" db="EMBL/GenBank/DDBJ databases">
        <title>Draft genome of the nematode, Opisthorchis viverrini.</title>
        <authorList>
            <person name="Mitreva M."/>
        </authorList>
    </citation>
    <scope>NUCLEOTIDE SEQUENCE [LARGE SCALE GENOMIC DNA]</scope>
    <source>
        <strain evidence="2">Khon Kaen</strain>
    </source>
</reference>
<accession>A0A1S8XA83</accession>
<dbReference type="PROSITE" id="PS50112">
    <property type="entry name" value="PAS"/>
    <property type="match status" value="1"/>
</dbReference>
<name>A0A1S8XA83_OPIVI</name>
<sequence>MMSVNTFTGVFQLFTEKLNYSHHRDGSQDETSVRYTKELRGFMKGEKSFSKLIVRSDRHLWTQALQLLNTGKTPITRSIREGTEETQPMILVDNECWICLKLKLTKRWTKLLNLQCLEKFGRSKSFSFPFIVNVKRNSKEYDTLIQKITGRSSRNQASKRGRTRVCSSLGHRGREHAVGKTQESGFLAPCSKDDEVKSTNIVLIPLYPAASDQLHNSVSYSSEHHDNKSCAQVDLDLDSVERTSDECIGNNKPTALLCMSLRNASTNSSCALSAGDDLGRWYITFVPKVHQTKIVEFFFIACLTGHTPQALLGQTLDSFIHPSDSRRLSQWLSADASNGKNEMEKEADTLECRWRCANCTYTWLSISRVCSTQVLDQRTTTQPIQNNLHFYRLTWLSGPTDLENFFDPISVSPVAVRSDSLSLSSEAMDKWCREMRF</sequence>
<dbReference type="CDD" id="cd00130">
    <property type="entry name" value="PAS"/>
    <property type="match status" value="1"/>
</dbReference>
<protein>
    <recommendedName>
        <fullName evidence="1">PAS domain-containing protein</fullName>
    </recommendedName>
</protein>
<dbReference type="Proteomes" id="UP000243686">
    <property type="component" value="Unassembled WGS sequence"/>
</dbReference>
<dbReference type="InterPro" id="IPR035965">
    <property type="entry name" value="PAS-like_dom_sf"/>
</dbReference>
<evidence type="ECO:0000313" key="2">
    <source>
        <dbReference type="EMBL" id="OON23566.1"/>
    </source>
</evidence>
<keyword evidence="3" id="KW-1185">Reference proteome</keyword>
<dbReference type="Gene3D" id="3.30.450.20">
    <property type="entry name" value="PAS domain"/>
    <property type="match status" value="1"/>
</dbReference>
<evidence type="ECO:0000313" key="3">
    <source>
        <dbReference type="Proteomes" id="UP000243686"/>
    </source>
</evidence>
<gene>
    <name evidence="2" type="ORF">X801_00522</name>
</gene>